<dbReference type="PANTHER" id="PTHR13556">
    <property type="entry name" value="TRANSCRIPTIONAL ADAPTER 3-RELATED"/>
    <property type="match status" value="1"/>
</dbReference>
<dbReference type="InterPro" id="IPR019340">
    <property type="entry name" value="Histone_AcTrfase_su3"/>
</dbReference>
<gene>
    <name evidence="7" type="primary">Mo00090</name>
    <name evidence="7" type="ORF">E5Q_00090</name>
</gene>
<dbReference type="EMBL" id="BABT02000004">
    <property type="protein sequence ID" value="GAA93449.1"/>
    <property type="molecule type" value="Genomic_DNA"/>
</dbReference>
<organism evidence="7 8">
    <name type="scientific">Mixia osmundae (strain CBS 9802 / IAM 14324 / JCM 22182 / KY 12970)</name>
    <dbReference type="NCBI Taxonomy" id="764103"/>
    <lineage>
        <taxon>Eukaryota</taxon>
        <taxon>Fungi</taxon>
        <taxon>Dikarya</taxon>
        <taxon>Basidiomycota</taxon>
        <taxon>Pucciniomycotina</taxon>
        <taxon>Mixiomycetes</taxon>
        <taxon>Mixiales</taxon>
        <taxon>Mixiaceae</taxon>
        <taxon>Mixia</taxon>
    </lineage>
</organism>
<evidence type="ECO:0000256" key="1">
    <source>
        <dbReference type="ARBA" id="ARBA00004123"/>
    </source>
</evidence>
<dbReference type="PANTHER" id="PTHR13556:SF2">
    <property type="entry name" value="TRANSCRIPTIONAL ADAPTER 3"/>
    <property type="match status" value="1"/>
</dbReference>
<protein>
    <submittedName>
        <fullName evidence="7">Uncharacterized protein</fullName>
    </submittedName>
</protein>
<evidence type="ECO:0000313" key="8">
    <source>
        <dbReference type="Proteomes" id="UP000009131"/>
    </source>
</evidence>
<dbReference type="OrthoDB" id="1232at2759"/>
<dbReference type="AlphaFoldDB" id="G7DS89"/>
<comment type="similarity">
    <text evidence="2">Belongs to the NGG1 family.</text>
</comment>
<evidence type="ECO:0000256" key="5">
    <source>
        <dbReference type="ARBA" id="ARBA00023242"/>
    </source>
</evidence>
<dbReference type="InParanoid" id="G7DS89"/>
<dbReference type="FunCoup" id="G7DS89">
    <property type="interactions" value="35"/>
</dbReference>
<name>G7DS89_MIXOS</name>
<dbReference type="GO" id="GO:0005634">
    <property type="term" value="C:nucleus"/>
    <property type="evidence" value="ECO:0007669"/>
    <property type="project" value="UniProtKB-SubCell"/>
</dbReference>
<keyword evidence="3" id="KW-0805">Transcription regulation</keyword>
<evidence type="ECO:0000256" key="6">
    <source>
        <dbReference type="SAM" id="MobiDB-lite"/>
    </source>
</evidence>
<feature type="region of interest" description="Disordered" evidence="6">
    <location>
        <begin position="139"/>
        <end position="194"/>
    </location>
</feature>
<evidence type="ECO:0000256" key="3">
    <source>
        <dbReference type="ARBA" id="ARBA00023015"/>
    </source>
</evidence>
<reference evidence="7 8" key="1">
    <citation type="journal article" date="2011" name="J. Gen. Appl. Microbiol.">
        <title>Draft genome sequencing of the enigmatic basidiomycete Mixia osmundae.</title>
        <authorList>
            <person name="Nishida H."/>
            <person name="Nagatsuka Y."/>
            <person name="Sugiyama J."/>
        </authorList>
    </citation>
    <scope>NUCLEOTIDE SEQUENCE [LARGE SCALE GENOMIC DNA]</scope>
    <source>
        <strain evidence="8">CBS 9802 / IAM 14324 / JCM 22182 / KY 12970</strain>
    </source>
</reference>
<keyword evidence="5" id="KW-0539">Nucleus</keyword>
<evidence type="ECO:0000256" key="4">
    <source>
        <dbReference type="ARBA" id="ARBA00023163"/>
    </source>
</evidence>
<dbReference type="eggNOG" id="KOG4191">
    <property type="taxonomic scope" value="Eukaryota"/>
</dbReference>
<feature type="region of interest" description="Disordered" evidence="6">
    <location>
        <begin position="425"/>
        <end position="463"/>
    </location>
</feature>
<keyword evidence="8" id="KW-1185">Reference proteome</keyword>
<dbReference type="Pfam" id="PF10198">
    <property type="entry name" value="Ada3"/>
    <property type="match status" value="1"/>
</dbReference>
<dbReference type="GO" id="GO:0003713">
    <property type="term" value="F:transcription coactivator activity"/>
    <property type="evidence" value="ECO:0007669"/>
    <property type="project" value="TreeGrafter"/>
</dbReference>
<dbReference type="RefSeq" id="XP_014566087.1">
    <property type="nucleotide sequence ID" value="XM_014710601.1"/>
</dbReference>
<dbReference type="GO" id="GO:0006357">
    <property type="term" value="P:regulation of transcription by RNA polymerase II"/>
    <property type="evidence" value="ECO:0007669"/>
    <property type="project" value="TreeGrafter"/>
</dbReference>
<sequence length="618" mass="66821">MDRYASVVLGPSTIRLAQGLSAVTALPGGVPADPIPGSNSLGTLNDELSVLRSRLESRLSTLRQDASVATLSVERPAASSSAVVSPALGLTVAHPSQAATTNGLDRARPVGSELLPAAKSQDVQADPAFVQHELAHKKRKLNGDGRKQKKSAAIIHDSDEDSDVSLSMATAAAAPKKSQTQLLKKTGKGKREGSTGGIAVKLKLGGNKRPVCEDFLLPPILTALALGTPSRPDLLPLSRGPTSQSQVIEDFSKARTTNQVPFTTFSPWVEQYLRTFGEDDLAFLAVKSEDLAPFVIPKVGRHYLDSWAEADILALIASELADDPPPMPPTDGPSPLLYGQIQRTRPSELDNETLPTEEACLGPLTERLVSALGARFVSSPCSGETRHSPASSTSHLPAGPPGERIDIDAAEMEEQVKRELRYLGILPDPSSHDHPGRLGPLDLGKSLNESSSARKETEIDWGSREDDEISTALRACQRLLRDQMAINEARRECLSDAVRERMAFQDYEAMRDGLEKTVETGWIKRQRTTKRKVAKNKYYKPNTVIESGLPPLSEDLVVALDNRRRFVEGLAPIFADEPGRQGRFRGLPRESVFRNNLLATIPPSDRSALEQLPSAPAG</sequence>
<feature type="region of interest" description="Disordered" evidence="6">
    <location>
        <begin position="379"/>
        <end position="404"/>
    </location>
</feature>
<evidence type="ECO:0000313" key="7">
    <source>
        <dbReference type="EMBL" id="GAA93449.1"/>
    </source>
</evidence>
<dbReference type="GO" id="GO:0000124">
    <property type="term" value="C:SAGA complex"/>
    <property type="evidence" value="ECO:0007669"/>
    <property type="project" value="TreeGrafter"/>
</dbReference>
<evidence type="ECO:0000256" key="2">
    <source>
        <dbReference type="ARBA" id="ARBA00005330"/>
    </source>
</evidence>
<dbReference type="HOGENOM" id="CLU_442172_0_0_1"/>
<comment type="caution">
    <text evidence="7">The sequence shown here is derived from an EMBL/GenBank/DDBJ whole genome shotgun (WGS) entry which is preliminary data.</text>
</comment>
<proteinExistence type="inferred from homology"/>
<comment type="subcellular location">
    <subcellularLocation>
        <location evidence="1">Nucleus</location>
    </subcellularLocation>
</comment>
<reference evidence="7 8" key="2">
    <citation type="journal article" date="2012" name="Open Biol.">
        <title>Characteristics of nucleosomes and linker DNA regions on the genome of the basidiomycete Mixia osmundae revealed by mono- and dinucleosome mapping.</title>
        <authorList>
            <person name="Nishida H."/>
            <person name="Kondo S."/>
            <person name="Matsumoto T."/>
            <person name="Suzuki Y."/>
            <person name="Yoshikawa H."/>
            <person name="Taylor T.D."/>
            <person name="Sugiyama J."/>
        </authorList>
    </citation>
    <scope>NUCLEOTIDE SEQUENCE [LARGE SCALE GENOMIC DNA]</scope>
    <source>
        <strain evidence="8">CBS 9802 / IAM 14324 / JCM 22182 / KY 12970</strain>
    </source>
</reference>
<dbReference type="Proteomes" id="UP000009131">
    <property type="component" value="Unassembled WGS sequence"/>
</dbReference>
<feature type="compositionally biased region" description="Basic and acidic residues" evidence="6">
    <location>
        <begin position="452"/>
        <end position="463"/>
    </location>
</feature>
<dbReference type="STRING" id="764103.G7DS89"/>
<keyword evidence="4" id="KW-0804">Transcription</keyword>
<accession>G7DS89</accession>